<keyword evidence="2" id="KW-1185">Reference proteome</keyword>
<keyword evidence="1" id="KW-0472">Membrane</keyword>
<dbReference type="Proteomes" id="UP000299084">
    <property type="component" value="Unassembled WGS sequence"/>
</dbReference>
<comment type="caution">
    <text evidence="1">The sequence shown here is derived from an EMBL/GenBank/DDBJ whole genome shotgun (WGS) entry which is preliminary data.</text>
</comment>
<organism evidence="1 2">
    <name type="scientific">Camelus dromedarius</name>
    <name type="common">Dromedary</name>
    <name type="synonym">Arabian camel</name>
    <dbReference type="NCBI Taxonomy" id="9838"/>
    <lineage>
        <taxon>Eukaryota</taxon>
        <taxon>Metazoa</taxon>
        <taxon>Chordata</taxon>
        <taxon>Craniata</taxon>
        <taxon>Vertebrata</taxon>
        <taxon>Euteleostomi</taxon>
        <taxon>Mammalia</taxon>
        <taxon>Eutheria</taxon>
        <taxon>Laurasiatheria</taxon>
        <taxon>Artiodactyla</taxon>
        <taxon>Tylopoda</taxon>
        <taxon>Camelidae</taxon>
        <taxon>Camelus</taxon>
    </lineage>
</organism>
<evidence type="ECO:0000313" key="1">
    <source>
        <dbReference type="EMBL" id="KAB1262220.1"/>
    </source>
</evidence>
<gene>
    <name evidence="1" type="ORF">Cadr_000021602</name>
</gene>
<sequence>MQEQTTTRGIRMKNNSLLLALAVSSPADNPVPSKTELKAMSRYRSPVNPAVFPHLTMVLLATGTLSAT</sequence>
<keyword evidence="1" id="KW-0812">Transmembrane</keyword>
<dbReference type="AlphaFoldDB" id="A0A5N4CTN8"/>
<name>A0A5N4CTN8_CAMDR</name>
<evidence type="ECO:0000313" key="2">
    <source>
        <dbReference type="Proteomes" id="UP000299084"/>
    </source>
</evidence>
<proteinExistence type="predicted"/>
<protein>
    <submittedName>
        <fullName evidence="1">Transmembrane protein 258</fullName>
    </submittedName>
</protein>
<accession>A0A5N4CTN8</accession>
<dbReference type="EMBL" id="JWIN03000019">
    <property type="protein sequence ID" value="KAB1262220.1"/>
    <property type="molecule type" value="Genomic_DNA"/>
</dbReference>
<reference evidence="1 2" key="1">
    <citation type="journal article" date="2019" name="Mol. Ecol. Resour.">
        <title>Improving Illumina assemblies with Hi-C and long reads: an example with the North African dromedary.</title>
        <authorList>
            <person name="Elbers J.P."/>
            <person name="Rogers M.F."/>
            <person name="Perelman P.L."/>
            <person name="Proskuryakova A.A."/>
            <person name="Serdyukova N.A."/>
            <person name="Johnson W.E."/>
            <person name="Horin P."/>
            <person name="Corander J."/>
            <person name="Murphy D."/>
            <person name="Burger P.A."/>
        </authorList>
    </citation>
    <scope>NUCLEOTIDE SEQUENCE [LARGE SCALE GENOMIC DNA]</scope>
    <source>
        <strain evidence="1">Drom800</strain>
        <tissue evidence="1">Blood</tissue>
    </source>
</reference>